<evidence type="ECO:0000259" key="8">
    <source>
        <dbReference type="PROSITE" id="PS50072"/>
    </source>
</evidence>
<dbReference type="Pfam" id="PF00160">
    <property type="entry name" value="Pro_isomerase"/>
    <property type="match status" value="1"/>
</dbReference>
<dbReference type="Proteomes" id="UP000788993">
    <property type="component" value="Unassembled WGS sequence"/>
</dbReference>
<keyword evidence="4" id="KW-0413">Isomerase</keyword>
<feature type="region of interest" description="Disordered" evidence="5">
    <location>
        <begin position="231"/>
        <end position="271"/>
    </location>
</feature>
<evidence type="ECO:0000313" key="10">
    <source>
        <dbReference type="Proteomes" id="UP000788993"/>
    </source>
</evidence>
<feature type="signal peptide" evidence="7">
    <location>
        <begin position="1"/>
        <end position="21"/>
    </location>
</feature>
<sequence length="326" mass="36393">MLKFKILLLLCPIAVTSTVNADDPAFTHRVNLEIQQNDEYLGKLSLGLFGSVVPKTVKNFYDSCETKYTNTTFHLVINGFMIQGGDAENDDGTGGYSMYGKVQGSLPDDNFNLKHDRVGRVSMENSGPDTAGSQFFITLAPTEFLDGKNVVFGQLTEGFETLSAIQRVAKDSKDRPLTNVTILSIKREITDDLRDNNIETAERQNLRPTEELVGKEVSQALNPVAEEIRESPTSQVSEDSFSKPHFSTEVTGGPSMTTSTETLSISPTSDRQVPDEIQYHGGLEHSSRVHMVLLPFFLFFILLATMFFKYRNKVLFAIKGPRYRRL</sequence>
<evidence type="ECO:0000256" key="6">
    <source>
        <dbReference type="SAM" id="Phobius"/>
    </source>
</evidence>
<dbReference type="EC" id="5.2.1.8" evidence="2"/>
<dbReference type="SUPFAM" id="SSF50891">
    <property type="entry name" value="Cyclophilin-like"/>
    <property type="match status" value="1"/>
</dbReference>
<dbReference type="Gene3D" id="2.40.100.10">
    <property type="entry name" value="Cyclophilin-like"/>
    <property type="match status" value="1"/>
</dbReference>
<keyword evidence="10" id="KW-1185">Reference proteome</keyword>
<evidence type="ECO:0000313" key="9">
    <source>
        <dbReference type="EMBL" id="KAH3672509.1"/>
    </source>
</evidence>
<dbReference type="GO" id="GO:0006457">
    <property type="term" value="P:protein folding"/>
    <property type="evidence" value="ECO:0007669"/>
    <property type="project" value="TreeGrafter"/>
</dbReference>
<keyword evidence="6" id="KW-0812">Transmembrane</keyword>
<feature type="transmembrane region" description="Helical" evidence="6">
    <location>
        <begin position="289"/>
        <end position="308"/>
    </location>
</feature>
<dbReference type="EMBL" id="JAEUBD010000763">
    <property type="protein sequence ID" value="KAH3672509.1"/>
    <property type="molecule type" value="Genomic_DNA"/>
</dbReference>
<comment type="caution">
    <text evidence="9">The sequence shown here is derived from an EMBL/GenBank/DDBJ whole genome shotgun (WGS) entry which is preliminary data.</text>
</comment>
<dbReference type="InterPro" id="IPR029000">
    <property type="entry name" value="Cyclophilin-like_dom_sf"/>
</dbReference>
<evidence type="ECO:0000256" key="7">
    <source>
        <dbReference type="SAM" id="SignalP"/>
    </source>
</evidence>
<reference evidence="9" key="2">
    <citation type="submission" date="2021-01" db="EMBL/GenBank/DDBJ databases">
        <authorList>
            <person name="Schikora-Tamarit M.A."/>
        </authorList>
    </citation>
    <scope>NUCLEOTIDE SEQUENCE</scope>
    <source>
        <strain evidence="9">NCAIM Y.01608</strain>
    </source>
</reference>
<dbReference type="AlphaFoldDB" id="A0A9P8PJL3"/>
<reference evidence="9" key="1">
    <citation type="journal article" date="2021" name="Open Biol.">
        <title>Shared evolutionary footprints suggest mitochondrial oxidative damage underlies multiple complex I losses in fungi.</title>
        <authorList>
            <person name="Schikora-Tamarit M.A."/>
            <person name="Marcet-Houben M."/>
            <person name="Nosek J."/>
            <person name="Gabaldon T."/>
        </authorList>
    </citation>
    <scope>NUCLEOTIDE SEQUENCE</scope>
    <source>
        <strain evidence="9">NCAIM Y.01608</strain>
    </source>
</reference>
<dbReference type="InterPro" id="IPR002130">
    <property type="entry name" value="Cyclophilin-type_PPIase_dom"/>
</dbReference>
<dbReference type="GO" id="GO:0016018">
    <property type="term" value="F:cyclosporin A binding"/>
    <property type="evidence" value="ECO:0007669"/>
    <property type="project" value="TreeGrafter"/>
</dbReference>
<keyword evidence="6" id="KW-0472">Membrane</keyword>
<dbReference type="GO" id="GO:0003755">
    <property type="term" value="F:peptidyl-prolyl cis-trans isomerase activity"/>
    <property type="evidence" value="ECO:0007669"/>
    <property type="project" value="UniProtKB-KW"/>
</dbReference>
<dbReference type="GO" id="GO:0000324">
    <property type="term" value="C:fungal-type vacuole"/>
    <property type="evidence" value="ECO:0007669"/>
    <property type="project" value="TreeGrafter"/>
</dbReference>
<comment type="catalytic activity">
    <reaction evidence="1">
        <text>[protein]-peptidylproline (omega=180) = [protein]-peptidylproline (omega=0)</text>
        <dbReference type="Rhea" id="RHEA:16237"/>
        <dbReference type="Rhea" id="RHEA-COMP:10747"/>
        <dbReference type="Rhea" id="RHEA-COMP:10748"/>
        <dbReference type="ChEBI" id="CHEBI:83833"/>
        <dbReference type="ChEBI" id="CHEBI:83834"/>
        <dbReference type="EC" id="5.2.1.8"/>
    </reaction>
</comment>
<keyword evidence="6" id="KW-1133">Transmembrane helix</keyword>
<dbReference type="GO" id="GO:0005783">
    <property type="term" value="C:endoplasmic reticulum"/>
    <property type="evidence" value="ECO:0007669"/>
    <property type="project" value="TreeGrafter"/>
</dbReference>
<evidence type="ECO:0000256" key="5">
    <source>
        <dbReference type="SAM" id="MobiDB-lite"/>
    </source>
</evidence>
<gene>
    <name evidence="9" type="ORF">OGATHE_002350</name>
</gene>
<organism evidence="9 10">
    <name type="scientific">Ogataea polymorpha</name>
    <dbReference type="NCBI Taxonomy" id="460523"/>
    <lineage>
        <taxon>Eukaryota</taxon>
        <taxon>Fungi</taxon>
        <taxon>Dikarya</taxon>
        <taxon>Ascomycota</taxon>
        <taxon>Saccharomycotina</taxon>
        <taxon>Pichiomycetes</taxon>
        <taxon>Pichiales</taxon>
        <taxon>Pichiaceae</taxon>
        <taxon>Ogataea</taxon>
    </lineage>
</organism>
<keyword evidence="3" id="KW-0697">Rotamase</keyword>
<feature type="domain" description="PPIase cyclophilin-type" evidence="8">
    <location>
        <begin position="31"/>
        <end position="187"/>
    </location>
</feature>
<protein>
    <recommendedName>
        <fullName evidence="2">peptidylprolyl isomerase</fullName>
        <ecNumber evidence="2">5.2.1.8</ecNumber>
    </recommendedName>
</protein>
<dbReference type="PANTHER" id="PTHR11071">
    <property type="entry name" value="PEPTIDYL-PROLYL CIS-TRANS ISOMERASE"/>
    <property type="match status" value="1"/>
</dbReference>
<evidence type="ECO:0000256" key="4">
    <source>
        <dbReference type="ARBA" id="ARBA00023235"/>
    </source>
</evidence>
<proteinExistence type="predicted"/>
<dbReference type="PROSITE" id="PS50072">
    <property type="entry name" value="CSA_PPIASE_2"/>
    <property type="match status" value="1"/>
</dbReference>
<name>A0A9P8PJL3_9ASCO</name>
<accession>A0A9P8PJL3</accession>
<dbReference type="PRINTS" id="PR00153">
    <property type="entry name" value="CSAPPISMRASE"/>
</dbReference>
<dbReference type="PANTHER" id="PTHR11071:SF561">
    <property type="entry name" value="PEPTIDYL-PROLYL CIS-TRANS ISOMERASE D-RELATED"/>
    <property type="match status" value="1"/>
</dbReference>
<evidence type="ECO:0000256" key="1">
    <source>
        <dbReference type="ARBA" id="ARBA00000971"/>
    </source>
</evidence>
<feature type="compositionally biased region" description="Polar residues" evidence="5">
    <location>
        <begin position="248"/>
        <end position="271"/>
    </location>
</feature>
<evidence type="ECO:0000256" key="3">
    <source>
        <dbReference type="ARBA" id="ARBA00023110"/>
    </source>
</evidence>
<feature type="chain" id="PRO_5040487188" description="peptidylprolyl isomerase" evidence="7">
    <location>
        <begin position="22"/>
        <end position="326"/>
    </location>
</feature>
<evidence type="ECO:0000256" key="2">
    <source>
        <dbReference type="ARBA" id="ARBA00013194"/>
    </source>
</evidence>
<keyword evidence="7" id="KW-0732">Signal</keyword>